<dbReference type="PANTHER" id="PTHR38646">
    <property type="entry name" value="YALI0F00814P"/>
    <property type="match status" value="1"/>
</dbReference>
<dbReference type="Proteomes" id="UP000268162">
    <property type="component" value="Unassembled WGS sequence"/>
</dbReference>
<dbReference type="PANTHER" id="PTHR38646:SF1">
    <property type="entry name" value="DUF202 DOMAIN-CONTAINING PROTEIN"/>
    <property type="match status" value="1"/>
</dbReference>
<feature type="transmembrane region" description="Helical" evidence="1">
    <location>
        <begin position="60"/>
        <end position="77"/>
    </location>
</feature>
<dbReference type="EMBL" id="ML004033">
    <property type="protein sequence ID" value="RKP33328.1"/>
    <property type="molecule type" value="Genomic_DNA"/>
</dbReference>
<name>A0A4P9ZJW8_9FUNG</name>
<feature type="transmembrane region" description="Helical" evidence="1">
    <location>
        <begin position="35"/>
        <end position="54"/>
    </location>
</feature>
<dbReference type="AlphaFoldDB" id="A0A4P9ZJW8"/>
<dbReference type="OrthoDB" id="2555434at2759"/>
<keyword evidence="1" id="KW-1133">Transmembrane helix</keyword>
<protein>
    <submittedName>
        <fullName evidence="2">Uncharacterized protein</fullName>
    </submittedName>
</protein>
<gene>
    <name evidence="2" type="ORF">BJ085DRAFT_39691</name>
</gene>
<reference evidence="3" key="1">
    <citation type="journal article" date="2018" name="Nat. Microbiol.">
        <title>Leveraging single-cell genomics to expand the fungal tree of life.</title>
        <authorList>
            <person name="Ahrendt S.R."/>
            <person name="Quandt C.A."/>
            <person name="Ciobanu D."/>
            <person name="Clum A."/>
            <person name="Salamov A."/>
            <person name="Andreopoulos B."/>
            <person name="Cheng J.F."/>
            <person name="Woyke T."/>
            <person name="Pelin A."/>
            <person name="Henrissat B."/>
            <person name="Reynolds N.K."/>
            <person name="Benny G.L."/>
            <person name="Smith M.E."/>
            <person name="James T.Y."/>
            <person name="Grigoriev I.V."/>
        </authorList>
    </citation>
    <scope>NUCLEOTIDE SEQUENCE [LARGE SCALE GENOMIC DNA]</scope>
    <source>
        <strain evidence="3">RSA 468</strain>
    </source>
</reference>
<evidence type="ECO:0000256" key="1">
    <source>
        <dbReference type="SAM" id="Phobius"/>
    </source>
</evidence>
<evidence type="ECO:0000313" key="3">
    <source>
        <dbReference type="Proteomes" id="UP000268162"/>
    </source>
</evidence>
<feature type="transmembrane region" description="Helical" evidence="1">
    <location>
        <begin position="98"/>
        <end position="118"/>
    </location>
</feature>
<proteinExistence type="predicted"/>
<organism evidence="2 3">
    <name type="scientific">Dimargaris cristalligena</name>
    <dbReference type="NCBI Taxonomy" id="215637"/>
    <lineage>
        <taxon>Eukaryota</taxon>
        <taxon>Fungi</taxon>
        <taxon>Fungi incertae sedis</taxon>
        <taxon>Zoopagomycota</taxon>
        <taxon>Kickxellomycotina</taxon>
        <taxon>Dimargaritomycetes</taxon>
        <taxon>Dimargaritales</taxon>
        <taxon>Dimargaritaceae</taxon>
        <taxon>Dimargaris</taxon>
    </lineage>
</organism>
<sequence>MVVVSEQPRRCSDETLTDNQRLDIRAQQRTLDGSIWRTAVGCLTAGLVIFKVFSNDLYKLGLVFLVYSLVISMAGIVRKYRSPTKFYELDYYRTGGNYVAFISASGLIAWSTILYMVASV</sequence>
<keyword evidence="3" id="KW-1185">Reference proteome</keyword>
<accession>A0A4P9ZJW8</accession>
<evidence type="ECO:0000313" key="2">
    <source>
        <dbReference type="EMBL" id="RKP33328.1"/>
    </source>
</evidence>
<keyword evidence="1" id="KW-0472">Membrane</keyword>
<keyword evidence="1" id="KW-0812">Transmembrane</keyword>